<evidence type="ECO:0000256" key="3">
    <source>
        <dbReference type="ARBA" id="ARBA00022833"/>
    </source>
</evidence>
<accession>A0A0A0HTV3</accession>
<protein>
    <recommendedName>
        <fullName evidence="5">CENP-V/GFA domain-containing protein</fullName>
    </recommendedName>
</protein>
<comment type="caution">
    <text evidence="6">The sequence shown here is derived from an EMBL/GenBank/DDBJ whole genome shotgun (WGS) entry which is preliminary data.</text>
</comment>
<keyword evidence="3" id="KW-0862">Zinc</keyword>
<dbReference type="GO" id="GO:0046872">
    <property type="term" value="F:metal ion binding"/>
    <property type="evidence" value="ECO:0007669"/>
    <property type="project" value="UniProtKB-KW"/>
</dbReference>
<dbReference type="EMBL" id="AONH01000001">
    <property type="protein sequence ID" value="KGM89518.1"/>
    <property type="molecule type" value="Genomic_DNA"/>
</dbReference>
<evidence type="ECO:0000259" key="5">
    <source>
        <dbReference type="PROSITE" id="PS51891"/>
    </source>
</evidence>
<feature type="domain" description="CENP-V/GFA" evidence="5">
    <location>
        <begin position="7"/>
        <end position="111"/>
    </location>
</feature>
<evidence type="ECO:0000256" key="1">
    <source>
        <dbReference type="ARBA" id="ARBA00005495"/>
    </source>
</evidence>
<evidence type="ECO:0000256" key="4">
    <source>
        <dbReference type="ARBA" id="ARBA00023239"/>
    </source>
</evidence>
<name>A0A0A0HTV3_9RHOB</name>
<dbReference type="PANTHER" id="PTHR33337:SF40">
    <property type="entry name" value="CENP-V_GFA DOMAIN-CONTAINING PROTEIN-RELATED"/>
    <property type="match status" value="1"/>
</dbReference>
<sequence>MSGTKRIEGRCLCGAVTVSALVEAPNLRACHCEMCRKHTSGMFISVSTLPGSVEATGPYTSFPSSAWAERGFCQTCGSTLWYGTVADGVRHPSAGLFEDAAGGEMTLEFYADKCPQGYKLAGEHRKLTTEETEALFAPNEE</sequence>
<dbReference type="eggNOG" id="COG3791">
    <property type="taxonomic scope" value="Bacteria"/>
</dbReference>
<dbReference type="InterPro" id="IPR011057">
    <property type="entry name" value="Mss4-like_sf"/>
</dbReference>
<dbReference type="Pfam" id="PF04828">
    <property type="entry name" value="GFA"/>
    <property type="match status" value="1"/>
</dbReference>
<dbReference type="Proteomes" id="UP000030021">
    <property type="component" value="Unassembled WGS sequence"/>
</dbReference>
<dbReference type="InterPro" id="IPR006913">
    <property type="entry name" value="CENP-V/GFA"/>
</dbReference>
<dbReference type="PROSITE" id="PS51891">
    <property type="entry name" value="CENP_V_GFA"/>
    <property type="match status" value="1"/>
</dbReference>
<dbReference type="Gene3D" id="3.90.1590.10">
    <property type="entry name" value="glutathione-dependent formaldehyde- activating enzyme (gfa)"/>
    <property type="match status" value="1"/>
</dbReference>
<evidence type="ECO:0000256" key="2">
    <source>
        <dbReference type="ARBA" id="ARBA00022723"/>
    </source>
</evidence>
<dbReference type="PATRIC" id="fig|1288298.3.peg.109"/>
<evidence type="ECO:0000313" key="6">
    <source>
        <dbReference type="EMBL" id="KGM89518.1"/>
    </source>
</evidence>
<gene>
    <name evidence="6" type="ORF">rosmuc_00110</name>
</gene>
<dbReference type="PANTHER" id="PTHR33337">
    <property type="entry name" value="GFA DOMAIN-CONTAINING PROTEIN"/>
    <property type="match status" value="1"/>
</dbReference>
<keyword evidence="2" id="KW-0479">Metal-binding</keyword>
<comment type="similarity">
    <text evidence="1">Belongs to the Gfa family.</text>
</comment>
<dbReference type="OrthoDB" id="9807246at2"/>
<dbReference type="GO" id="GO:0016846">
    <property type="term" value="F:carbon-sulfur lyase activity"/>
    <property type="evidence" value="ECO:0007669"/>
    <property type="project" value="InterPro"/>
</dbReference>
<organism evidence="6 7">
    <name type="scientific">Roseovarius mucosus DSM 17069</name>
    <dbReference type="NCBI Taxonomy" id="1288298"/>
    <lineage>
        <taxon>Bacteria</taxon>
        <taxon>Pseudomonadati</taxon>
        <taxon>Pseudomonadota</taxon>
        <taxon>Alphaproteobacteria</taxon>
        <taxon>Rhodobacterales</taxon>
        <taxon>Roseobacteraceae</taxon>
        <taxon>Roseovarius</taxon>
    </lineage>
</organism>
<dbReference type="AlphaFoldDB" id="A0A0A0HTV3"/>
<reference evidence="6 7" key="1">
    <citation type="submission" date="2013-01" db="EMBL/GenBank/DDBJ databases">
        <authorList>
            <person name="Fiebig A."/>
            <person name="Goeker M."/>
            <person name="Klenk H.-P.P."/>
        </authorList>
    </citation>
    <scope>NUCLEOTIDE SEQUENCE [LARGE SCALE GENOMIC DNA]</scope>
    <source>
        <strain evidence="6 7">DSM 17069</strain>
    </source>
</reference>
<dbReference type="RefSeq" id="WP_037276042.1">
    <property type="nucleotide sequence ID" value="NZ_KN293991.1"/>
</dbReference>
<dbReference type="HOGENOM" id="CLU_055491_4_1_5"/>
<evidence type="ECO:0000313" key="7">
    <source>
        <dbReference type="Proteomes" id="UP000030021"/>
    </source>
</evidence>
<proteinExistence type="inferred from homology"/>
<keyword evidence="4" id="KW-0456">Lyase</keyword>
<dbReference type="SUPFAM" id="SSF51316">
    <property type="entry name" value="Mss4-like"/>
    <property type="match status" value="1"/>
</dbReference>